<dbReference type="RefSeq" id="XP_001585188.1">
    <property type="nucleotide sequence ID" value="XM_001585138.1"/>
</dbReference>
<proteinExistence type="predicted"/>
<protein>
    <submittedName>
        <fullName evidence="1">Uncharacterized protein</fullName>
    </submittedName>
</protein>
<keyword evidence="2" id="KW-1185">Reference proteome</keyword>
<evidence type="ECO:0000313" key="2">
    <source>
        <dbReference type="Proteomes" id="UP000001312"/>
    </source>
</evidence>
<dbReference type="AlphaFoldDB" id="A7F826"/>
<dbReference type="Proteomes" id="UP000001312">
    <property type="component" value="Unassembled WGS sequence"/>
</dbReference>
<dbReference type="InParanoid" id="A7F826"/>
<dbReference type="EMBL" id="CH476647">
    <property type="protein sequence ID" value="EDN98897.1"/>
    <property type="molecule type" value="Genomic_DNA"/>
</dbReference>
<sequence length="71" mass="8146">MSRIKSRRFGDMFPVGDLRNASTLLPRSPFSRVRENPMAGHNDATFEFPIKSMMAESKEPCMAFDIQHSRN</sequence>
<dbReference type="GeneID" id="5481236"/>
<accession>A7F826</accession>
<reference evidence="2" key="1">
    <citation type="journal article" date="2011" name="PLoS Genet.">
        <title>Genomic analysis of the necrotrophic fungal pathogens Sclerotinia sclerotiorum and Botrytis cinerea.</title>
        <authorList>
            <person name="Amselem J."/>
            <person name="Cuomo C.A."/>
            <person name="van Kan J.A."/>
            <person name="Viaud M."/>
            <person name="Benito E.P."/>
            <person name="Couloux A."/>
            <person name="Coutinho P.M."/>
            <person name="de Vries R.P."/>
            <person name="Dyer P.S."/>
            <person name="Fillinger S."/>
            <person name="Fournier E."/>
            <person name="Gout L."/>
            <person name="Hahn M."/>
            <person name="Kohn L."/>
            <person name="Lapalu N."/>
            <person name="Plummer K.M."/>
            <person name="Pradier J.M."/>
            <person name="Quevillon E."/>
            <person name="Sharon A."/>
            <person name="Simon A."/>
            <person name="ten Have A."/>
            <person name="Tudzynski B."/>
            <person name="Tudzynski P."/>
            <person name="Wincker P."/>
            <person name="Andrew M."/>
            <person name="Anthouard V."/>
            <person name="Beever R.E."/>
            <person name="Beffa R."/>
            <person name="Benoit I."/>
            <person name="Bouzid O."/>
            <person name="Brault B."/>
            <person name="Chen Z."/>
            <person name="Choquer M."/>
            <person name="Collemare J."/>
            <person name="Cotton P."/>
            <person name="Danchin E.G."/>
            <person name="Da Silva C."/>
            <person name="Gautier A."/>
            <person name="Giraud C."/>
            <person name="Giraud T."/>
            <person name="Gonzalez C."/>
            <person name="Grossetete S."/>
            <person name="Guldener U."/>
            <person name="Henrissat B."/>
            <person name="Howlett B.J."/>
            <person name="Kodira C."/>
            <person name="Kretschmer M."/>
            <person name="Lappartient A."/>
            <person name="Leroch M."/>
            <person name="Levis C."/>
            <person name="Mauceli E."/>
            <person name="Neuveglise C."/>
            <person name="Oeser B."/>
            <person name="Pearson M."/>
            <person name="Poulain J."/>
            <person name="Poussereau N."/>
            <person name="Quesneville H."/>
            <person name="Rascle C."/>
            <person name="Schumacher J."/>
            <person name="Segurens B."/>
            <person name="Sexton A."/>
            <person name="Silva E."/>
            <person name="Sirven C."/>
            <person name="Soanes D.M."/>
            <person name="Talbot N.J."/>
            <person name="Templeton M."/>
            <person name="Yandava C."/>
            <person name="Yarden O."/>
            <person name="Zeng Q."/>
            <person name="Rollins J.A."/>
            <person name="Lebrun M.H."/>
            <person name="Dickman M."/>
        </authorList>
    </citation>
    <scope>NUCLEOTIDE SEQUENCE [LARGE SCALE GENOMIC DNA]</scope>
    <source>
        <strain evidence="2">ATCC 18683 / 1980 / Ss-1</strain>
    </source>
</reference>
<gene>
    <name evidence="1" type="ORF">SS1G_13756</name>
</gene>
<evidence type="ECO:0000313" key="1">
    <source>
        <dbReference type="EMBL" id="EDN98897.1"/>
    </source>
</evidence>
<name>A7F826_SCLS1</name>
<organism evidence="1 2">
    <name type="scientific">Sclerotinia sclerotiorum (strain ATCC 18683 / 1980 / Ss-1)</name>
    <name type="common">White mold</name>
    <name type="synonym">Whetzelinia sclerotiorum</name>
    <dbReference type="NCBI Taxonomy" id="665079"/>
    <lineage>
        <taxon>Eukaryota</taxon>
        <taxon>Fungi</taxon>
        <taxon>Dikarya</taxon>
        <taxon>Ascomycota</taxon>
        <taxon>Pezizomycotina</taxon>
        <taxon>Leotiomycetes</taxon>
        <taxon>Helotiales</taxon>
        <taxon>Sclerotiniaceae</taxon>
        <taxon>Sclerotinia</taxon>
    </lineage>
</organism>
<dbReference type="HOGENOM" id="CLU_2741583_0_0_1"/>
<dbReference type="KEGG" id="ssl:SS1G_13756"/>